<dbReference type="AlphaFoldDB" id="A0A2P9A9L2"/>
<evidence type="ECO:0000313" key="2">
    <source>
        <dbReference type="EMBL" id="SJM27807.1"/>
    </source>
</evidence>
<evidence type="ECO:0000256" key="1">
    <source>
        <dbReference type="SAM" id="MobiDB-lite"/>
    </source>
</evidence>
<sequence length="88" mass="9410">MIYAGAAPHLPAGIFSPYSDGEKEAGRNLGTLSGDVGDWRNPLRRRPSPRHYTGRSALQGDEGRRKPEAITVPATPAAIAVSRIKLST</sequence>
<feature type="region of interest" description="Disordered" evidence="1">
    <location>
        <begin position="1"/>
        <end position="68"/>
    </location>
</feature>
<evidence type="ECO:0000313" key="3">
    <source>
        <dbReference type="Proteomes" id="UP000245698"/>
    </source>
</evidence>
<gene>
    <name evidence="2" type="ORF">BQ8482_100003</name>
</gene>
<protein>
    <submittedName>
        <fullName evidence="2">Uncharacterized protein</fullName>
    </submittedName>
</protein>
<feature type="compositionally biased region" description="Basic residues" evidence="1">
    <location>
        <begin position="42"/>
        <end position="53"/>
    </location>
</feature>
<dbReference type="Proteomes" id="UP000245698">
    <property type="component" value="Unassembled WGS sequence"/>
</dbReference>
<reference evidence="3" key="1">
    <citation type="submission" date="2016-12" db="EMBL/GenBank/DDBJ databases">
        <authorList>
            <person name="Brunel B."/>
        </authorList>
    </citation>
    <scope>NUCLEOTIDE SEQUENCE [LARGE SCALE GENOMIC DNA]</scope>
</reference>
<organism evidence="2 3">
    <name type="scientific">Mesorhizobium delmotii</name>
    <dbReference type="NCBI Taxonomy" id="1631247"/>
    <lineage>
        <taxon>Bacteria</taxon>
        <taxon>Pseudomonadati</taxon>
        <taxon>Pseudomonadota</taxon>
        <taxon>Alphaproteobacteria</taxon>
        <taxon>Hyphomicrobiales</taxon>
        <taxon>Phyllobacteriaceae</taxon>
        <taxon>Mesorhizobium</taxon>
    </lineage>
</organism>
<proteinExistence type="predicted"/>
<accession>A0A2P9A9L2</accession>
<keyword evidence="3" id="KW-1185">Reference proteome</keyword>
<name>A0A2P9A9L2_9HYPH</name>
<dbReference type="EMBL" id="FUIG01000002">
    <property type="protein sequence ID" value="SJM27807.1"/>
    <property type="molecule type" value="Genomic_DNA"/>
</dbReference>